<accession>A0A388T9L7</accession>
<evidence type="ECO:0000256" key="1">
    <source>
        <dbReference type="ARBA" id="ARBA00004167"/>
    </source>
</evidence>
<evidence type="ECO:0000256" key="5">
    <source>
        <dbReference type="ARBA" id="ARBA00023136"/>
    </source>
</evidence>
<dbReference type="GO" id="GO:0015627">
    <property type="term" value="C:type II protein secretion system complex"/>
    <property type="evidence" value="ECO:0007669"/>
    <property type="project" value="InterPro"/>
</dbReference>
<reference evidence="6 7" key="1">
    <citation type="journal article" date="2019" name="ISME J.">
        <title>Genome analyses of uncultured TG2/ZB3 bacteria in 'Margulisbacteria' specifically attached to ectosymbiotic spirochetes of protists in the termite gut.</title>
        <authorList>
            <person name="Utami Y.D."/>
            <person name="Kuwahara H."/>
            <person name="Igai K."/>
            <person name="Murakami T."/>
            <person name="Sugaya K."/>
            <person name="Morikawa T."/>
            <person name="Nagura Y."/>
            <person name="Yuki M."/>
            <person name="Deevong P."/>
            <person name="Inoue T."/>
            <person name="Kihara K."/>
            <person name="Lo N."/>
            <person name="Yamada A."/>
            <person name="Ohkuma M."/>
            <person name="Hongoh Y."/>
        </authorList>
    </citation>
    <scope>NUCLEOTIDE SEQUENCE [LARGE SCALE GENOMIC DNA]</scope>
    <source>
        <strain evidence="6">NkOx7-01</strain>
    </source>
</reference>
<keyword evidence="7" id="KW-1185">Reference proteome</keyword>
<dbReference type="GO" id="GO:0015628">
    <property type="term" value="P:protein secretion by the type II secretion system"/>
    <property type="evidence" value="ECO:0007669"/>
    <property type="project" value="InterPro"/>
</dbReference>
<evidence type="ECO:0000256" key="3">
    <source>
        <dbReference type="ARBA" id="ARBA00022692"/>
    </source>
</evidence>
<dbReference type="Proteomes" id="UP000269352">
    <property type="component" value="Unassembled WGS sequence"/>
</dbReference>
<evidence type="ECO:0000256" key="2">
    <source>
        <dbReference type="ARBA" id="ARBA00022481"/>
    </source>
</evidence>
<keyword evidence="2" id="KW-0488">Methylation</keyword>
<dbReference type="Pfam" id="PF07963">
    <property type="entry name" value="N_methyl"/>
    <property type="match status" value="1"/>
</dbReference>
<dbReference type="AlphaFoldDB" id="A0A388T9L7"/>
<sequence length="129" mass="14104">MKKAFSLMELLVVMSIIGMLSAVLIPNLAGAQNRAKEAALRALLYNVQAEIEGYYLDNNYYPDGESAPLAQLANELGLKRFRNPFTGKEYLASDQAGRIMYSLNSGSGVYTLTAYKKDGATVLLELTNS</sequence>
<dbReference type="PANTHER" id="PTHR30093">
    <property type="entry name" value="GENERAL SECRETION PATHWAY PROTEIN G"/>
    <property type="match status" value="1"/>
</dbReference>
<keyword evidence="4" id="KW-1133">Transmembrane helix</keyword>
<dbReference type="PANTHER" id="PTHR30093:SF44">
    <property type="entry name" value="TYPE II SECRETION SYSTEM CORE PROTEIN G"/>
    <property type="match status" value="1"/>
</dbReference>
<comment type="caution">
    <text evidence="6">The sequence shown here is derived from an EMBL/GenBank/DDBJ whole genome shotgun (WGS) entry which is preliminary data.</text>
</comment>
<dbReference type="PRINTS" id="PR00813">
    <property type="entry name" value="BCTERIALGSPG"/>
</dbReference>
<gene>
    <name evidence="6" type="ORF">NO1_0718</name>
</gene>
<proteinExistence type="predicted"/>
<dbReference type="EMBL" id="BGZN01000009">
    <property type="protein sequence ID" value="GBR73317.1"/>
    <property type="molecule type" value="Genomic_DNA"/>
</dbReference>
<organism evidence="6 7">
    <name type="scientific">Termititenax aidoneus</name>
    <dbReference type="NCBI Taxonomy" id="2218524"/>
    <lineage>
        <taxon>Bacteria</taxon>
        <taxon>Bacillati</taxon>
        <taxon>Candidatus Margulisiibacteriota</taxon>
        <taxon>Candidatus Termititenacia</taxon>
        <taxon>Candidatus Termititenacales</taxon>
        <taxon>Candidatus Termititenacaceae</taxon>
        <taxon>Candidatus Termititenax</taxon>
    </lineage>
</organism>
<dbReference type="GO" id="GO:0016020">
    <property type="term" value="C:membrane"/>
    <property type="evidence" value="ECO:0007669"/>
    <property type="project" value="UniProtKB-SubCell"/>
</dbReference>
<dbReference type="InterPro" id="IPR045584">
    <property type="entry name" value="Pilin-like"/>
</dbReference>
<dbReference type="NCBIfam" id="TIGR02532">
    <property type="entry name" value="IV_pilin_GFxxxE"/>
    <property type="match status" value="1"/>
</dbReference>
<keyword evidence="5" id="KW-0472">Membrane</keyword>
<dbReference type="Gene3D" id="3.30.700.10">
    <property type="entry name" value="Glycoprotein, Type 4 Pilin"/>
    <property type="match status" value="1"/>
</dbReference>
<name>A0A388T9L7_TERA1</name>
<dbReference type="SUPFAM" id="SSF54523">
    <property type="entry name" value="Pili subunits"/>
    <property type="match status" value="1"/>
</dbReference>
<evidence type="ECO:0000256" key="4">
    <source>
        <dbReference type="ARBA" id="ARBA00022989"/>
    </source>
</evidence>
<keyword evidence="3" id="KW-0812">Transmembrane</keyword>
<evidence type="ECO:0000313" key="6">
    <source>
        <dbReference type="EMBL" id="GBR73317.1"/>
    </source>
</evidence>
<comment type="subcellular location">
    <subcellularLocation>
        <location evidence="1">Membrane</location>
        <topology evidence="1">Single-pass membrane protein</topology>
    </subcellularLocation>
</comment>
<dbReference type="InterPro" id="IPR000983">
    <property type="entry name" value="Bac_GSPG_pilin"/>
</dbReference>
<protein>
    <submittedName>
        <fullName evidence="6">Prokaryotic N-terminal methylation motif containing protein</fullName>
    </submittedName>
</protein>
<dbReference type="InterPro" id="IPR012902">
    <property type="entry name" value="N_methyl_site"/>
</dbReference>
<evidence type="ECO:0000313" key="7">
    <source>
        <dbReference type="Proteomes" id="UP000269352"/>
    </source>
</evidence>